<dbReference type="EMBL" id="LYPC01000019">
    <property type="protein sequence ID" value="OCT14576.1"/>
    <property type="molecule type" value="Genomic_DNA"/>
</dbReference>
<dbReference type="Pfam" id="PF09992">
    <property type="entry name" value="NAGPA"/>
    <property type="match status" value="1"/>
</dbReference>
<dbReference type="PANTHER" id="PTHR40446">
    <property type="entry name" value="N-ACETYLGLUCOSAMINE-1-PHOSPHODIESTER ALPHA-N-ACETYLGLUCOSAMINIDASE"/>
    <property type="match status" value="1"/>
</dbReference>
<dbReference type="STRING" id="512399.A8709_17035"/>
<accession>A0A1C1A225</accession>
<organism evidence="2 3">
    <name type="scientific">Paenibacillus pectinilyticus</name>
    <dbReference type="NCBI Taxonomy" id="512399"/>
    <lineage>
        <taxon>Bacteria</taxon>
        <taxon>Bacillati</taxon>
        <taxon>Bacillota</taxon>
        <taxon>Bacilli</taxon>
        <taxon>Bacillales</taxon>
        <taxon>Paenibacillaceae</taxon>
        <taxon>Paenibacillus</taxon>
    </lineage>
</organism>
<sequence length="301" mass="32340">MTMIAIFLMIIAAILYGLADRYLFEHVAVIVTPNSVATQEQPAKQATTQAQSDDWNYKDSNETVSIKKVQTGSGSDAITYFVADVTFNNTTNLLTAFAKNAFGTNIIENTSTIAANNNAVFAINGDYYGFRNDGVIIRGGTVYRDEPARDGLALLANGTLQSYNEKELSSADLLAEGTTNTFSFGPTLVTGGEVAGDFSSVAIDKNFGNRSIQDANPRTGIGMISPNHFLFVVVDGRSTNYSRGMTLTEFANLFHELGATEAYNLDGGGSSTMYFMGRVVNNPLGKGSERGVSDIIYVPKS</sequence>
<dbReference type="AlphaFoldDB" id="A0A1C1A225"/>
<feature type="domain" description="Phosphodiester glycosidase" evidence="1">
    <location>
        <begin position="117"/>
        <end position="298"/>
    </location>
</feature>
<evidence type="ECO:0000313" key="2">
    <source>
        <dbReference type="EMBL" id="OCT14576.1"/>
    </source>
</evidence>
<name>A0A1C1A225_9BACL</name>
<dbReference type="PANTHER" id="PTHR40446:SF2">
    <property type="entry name" value="N-ACETYLGLUCOSAMINE-1-PHOSPHODIESTER ALPHA-N-ACETYLGLUCOSAMINIDASE"/>
    <property type="match status" value="1"/>
</dbReference>
<keyword evidence="3" id="KW-1185">Reference proteome</keyword>
<dbReference type="Proteomes" id="UP000093309">
    <property type="component" value="Unassembled WGS sequence"/>
</dbReference>
<dbReference type="InterPro" id="IPR018711">
    <property type="entry name" value="NAGPA"/>
</dbReference>
<reference evidence="3" key="1">
    <citation type="submission" date="2016-05" db="EMBL/GenBank/DDBJ databases">
        <title>Paenibacillus oryzae. sp. nov., isolated from the rice root.</title>
        <authorList>
            <person name="Zhang J."/>
            <person name="Zhang X."/>
        </authorList>
    </citation>
    <scope>NUCLEOTIDE SEQUENCE [LARGE SCALE GENOMIC DNA]</scope>
    <source>
        <strain evidence="3">KCTC13222</strain>
    </source>
</reference>
<gene>
    <name evidence="2" type="ORF">A8709_17035</name>
</gene>
<protein>
    <submittedName>
        <fullName evidence="2">Exopolysaccharide biosynthesis protein</fullName>
    </submittedName>
</protein>
<comment type="caution">
    <text evidence="2">The sequence shown here is derived from an EMBL/GenBank/DDBJ whole genome shotgun (WGS) entry which is preliminary data.</text>
</comment>
<evidence type="ECO:0000259" key="1">
    <source>
        <dbReference type="Pfam" id="PF09992"/>
    </source>
</evidence>
<dbReference type="RefSeq" id="WP_065852976.1">
    <property type="nucleotide sequence ID" value="NZ_LYPC01000019.1"/>
</dbReference>
<evidence type="ECO:0000313" key="3">
    <source>
        <dbReference type="Proteomes" id="UP000093309"/>
    </source>
</evidence>
<proteinExistence type="predicted"/>